<organism evidence="2 3">
    <name type="scientific">Lysobacter arvi</name>
    <dbReference type="NCBI Taxonomy" id="3038776"/>
    <lineage>
        <taxon>Bacteria</taxon>
        <taxon>Pseudomonadati</taxon>
        <taxon>Pseudomonadota</taxon>
        <taxon>Gammaproteobacteria</taxon>
        <taxon>Lysobacterales</taxon>
        <taxon>Lysobacteraceae</taxon>
        <taxon>Lysobacter</taxon>
    </lineage>
</organism>
<evidence type="ECO:0000256" key="1">
    <source>
        <dbReference type="SAM" id="MobiDB-lite"/>
    </source>
</evidence>
<accession>A0ABU1CDR8</accession>
<comment type="caution">
    <text evidence="2">The sequence shown here is derived from an EMBL/GenBank/DDBJ whole genome shotgun (WGS) entry which is preliminary data.</text>
</comment>
<dbReference type="RefSeq" id="WP_309262505.1">
    <property type="nucleotide sequence ID" value="NZ_JARUHG010000003.1"/>
</dbReference>
<reference evidence="2 3" key="1">
    <citation type="submission" date="2023-04" db="EMBL/GenBank/DDBJ databases">
        <title>Lysobacter sp. strain UC isolated from soil sample.</title>
        <authorList>
            <person name="Choksket S."/>
            <person name="Harshvardhan F."/>
            <person name="Rana R."/>
            <person name="Patil P.B."/>
            <person name="Korpole S."/>
        </authorList>
    </citation>
    <scope>NUCLEOTIDE SEQUENCE [LARGE SCALE GENOMIC DNA]</scope>
    <source>
        <strain evidence="2 3">UC</strain>
    </source>
</reference>
<dbReference type="EMBL" id="JARUHG010000003">
    <property type="protein sequence ID" value="MDR0183344.1"/>
    <property type="molecule type" value="Genomic_DNA"/>
</dbReference>
<dbReference type="Proteomes" id="UP001233535">
    <property type="component" value="Unassembled WGS sequence"/>
</dbReference>
<proteinExistence type="predicted"/>
<keyword evidence="3" id="KW-1185">Reference proteome</keyword>
<gene>
    <name evidence="2" type="ORF">P8609_10270</name>
</gene>
<name>A0ABU1CDR8_9GAMM</name>
<feature type="region of interest" description="Disordered" evidence="1">
    <location>
        <begin position="13"/>
        <end position="34"/>
    </location>
</feature>
<protein>
    <submittedName>
        <fullName evidence="2">Uncharacterized protein</fullName>
    </submittedName>
</protein>
<evidence type="ECO:0000313" key="3">
    <source>
        <dbReference type="Proteomes" id="UP001233535"/>
    </source>
</evidence>
<evidence type="ECO:0000313" key="2">
    <source>
        <dbReference type="EMBL" id="MDR0183344.1"/>
    </source>
</evidence>
<sequence length="52" mass="5906">MFGFAEVKREPVFAGMTSNRQGDGTGKTKMDPSFRWNDGVVRRRHKCPFNTG</sequence>